<evidence type="ECO:0000313" key="1">
    <source>
        <dbReference type="EMBL" id="AKK74471.1"/>
    </source>
</evidence>
<dbReference type="OrthoDB" id="1274195at2"/>
<dbReference type="KEGG" id="cgn:OK18_19270"/>
<dbReference type="Proteomes" id="UP000035213">
    <property type="component" value="Chromosome"/>
</dbReference>
<gene>
    <name evidence="1" type="ORF">OK18_19270</name>
</gene>
<dbReference type="EMBL" id="CP009928">
    <property type="protein sequence ID" value="AKK74471.1"/>
    <property type="molecule type" value="Genomic_DNA"/>
</dbReference>
<accession>A0A0G3M5M2</accession>
<dbReference type="RefSeq" id="WP_053329069.1">
    <property type="nucleotide sequence ID" value="NZ_CP009928.1"/>
</dbReference>
<evidence type="ECO:0000313" key="2">
    <source>
        <dbReference type="Proteomes" id="UP000035213"/>
    </source>
</evidence>
<sequence>MDKRTKKRKNYNEGILIILKEKYGYSFDYIRKCLRGDRPGEMADVLKKEYTVLENEAKKAIKEKSDSLKSIK</sequence>
<proteinExistence type="predicted"/>
<reference evidence="1 2" key="1">
    <citation type="submission" date="2014-11" db="EMBL/GenBank/DDBJ databases">
        <authorList>
            <person name="Park G.-S."/>
            <person name="Hong S.-J."/>
            <person name="Jung B.K."/>
            <person name="Khan A.R."/>
            <person name="Kwak Y."/>
            <person name="Shin J.-H."/>
        </authorList>
    </citation>
    <scope>NUCLEOTIDE SEQUENCE [LARGE SCALE GENOMIC DNA]</scope>
    <source>
        <strain evidence="1 2">DSM 27622</strain>
    </source>
</reference>
<name>A0A0G3M5M2_CHRGL</name>
<dbReference type="PATRIC" id="fig|1324352.5.peg.4049"/>
<organism evidence="1 2">
    <name type="scientific">Chryseobacterium gallinarum</name>
    <dbReference type="NCBI Taxonomy" id="1324352"/>
    <lineage>
        <taxon>Bacteria</taxon>
        <taxon>Pseudomonadati</taxon>
        <taxon>Bacteroidota</taxon>
        <taxon>Flavobacteriia</taxon>
        <taxon>Flavobacteriales</taxon>
        <taxon>Weeksellaceae</taxon>
        <taxon>Chryseobacterium group</taxon>
        <taxon>Chryseobacterium</taxon>
    </lineage>
</organism>
<dbReference type="AlphaFoldDB" id="A0A0G3M5M2"/>
<protein>
    <submittedName>
        <fullName evidence="1">Uncharacterized protein</fullName>
    </submittedName>
</protein>